<comment type="caution">
    <text evidence="1">The sequence shown here is derived from an EMBL/GenBank/DDBJ whole genome shotgun (WGS) entry which is preliminary data.</text>
</comment>
<accession>A0A1Y2BBZ2</accession>
<reference evidence="1 2" key="1">
    <citation type="submission" date="2016-08" db="EMBL/GenBank/DDBJ databases">
        <title>A Parts List for Fungal Cellulosomes Revealed by Comparative Genomics.</title>
        <authorList>
            <consortium name="DOE Joint Genome Institute"/>
            <person name="Haitjema C.H."/>
            <person name="Gilmore S.P."/>
            <person name="Henske J.K."/>
            <person name="Solomon K.V."/>
            <person name="De Groot R."/>
            <person name="Kuo A."/>
            <person name="Mondo S.J."/>
            <person name="Salamov A.A."/>
            <person name="Labutti K."/>
            <person name="Zhao Z."/>
            <person name="Chiniquy J."/>
            <person name="Barry K."/>
            <person name="Brewer H.M."/>
            <person name="Purvine S.O."/>
            <person name="Wright A.T."/>
            <person name="Boxma B."/>
            <person name="Van Alen T."/>
            <person name="Hackstein J.H."/>
            <person name="Baker S.E."/>
            <person name="Grigoriev I.V."/>
            <person name="O'Malley M.A."/>
        </authorList>
    </citation>
    <scope>NUCLEOTIDE SEQUENCE [LARGE SCALE GENOMIC DNA]</scope>
    <source>
        <strain evidence="1 2">G1</strain>
    </source>
</reference>
<dbReference type="EMBL" id="MCOG01000166">
    <property type="protein sequence ID" value="ORY32050.1"/>
    <property type="molecule type" value="Genomic_DNA"/>
</dbReference>
<gene>
    <name evidence="1" type="ORF">LY90DRAFT_705250</name>
</gene>
<proteinExistence type="predicted"/>
<protein>
    <submittedName>
        <fullName evidence="1">Uncharacterized protein</fullName>
    </submittedName>
</protein>
<evidence type="ECO:0000313" key="2">
    <source>
        <dbReference type="Proteomes" id="UP000193920"/>
    </source>
</evidence>
<dbReference type="AlphaFoldDB" id="A0A1Y2BBZ2"/>
<dbReference type="Proteomes" id="UP000193920">
    <property type="component" value="Unassembled WGS sequence"/>
</dbReference>
<keyword evidence="2" id="KW-1185">Reference proteome</keyword>
<evidence type="ECO:0000313" key="1">
    <source>
        <dbReference type="EMBL" id="ORY32050.1"/>
    </source>
</evidence>
<name>A0A1Y2BBZ2_9FUNG</name>
<sequence length="66" mass="7794">MHLNKDALKHIKKSSNCVRYNGKLKEIYNRSENTGVQLLMDKLYYLKTKSIYDCMVVISEIKKKNI</sequence>
<organism evidence="1 2">
    <name type="scientific">Neocallimastix californiae</name>
    <dbReference type="NCBI Taxonomy" id="1754190"/>
    <lineage>
        <taxon>Eukaryota</taxon>
        <taxon>Fungi</taxon>
        <taxon>Fungi incertae sedis</taxon>
        <taxon>Chytridiomycota</taxon>
        <taxon>Chytridiomycota incertae sedis</taxon>
        <taxon>Neocallimastigomycetes</taxon>
        <taxon>Neocallimastigales</taxon>
        <taxon>Neocallimastigaceae</taxon>
        <taxon>Neocallimastix</taxon>
    </lineage>
</organism>